<comment type="catalytic activity">
    <reaction evidence="1">
        <text>Exonucleolytic cleavage in the 3'- to 5'-direction to yield nucleoside 5'-phosphates.</text>
        <dbReference type="EC" id="3.1.11.2"/>
    </reaction>
</comment>
<feature type="compositionally biased region" description="Low complexity" evidence="12">
    <location>
        <begin position="1"/>
        <end position="13"/>
    </location>
</feature>
<keyword evidence="10" id="KW-0464">Manganese</keyword>
<evidence type="ECO:0000256" key="3">
    <source>
        <dbReference type="ARBA" id="ARBA00012115"/>
    </source>
</evidence>
<feature type="active site" evidence="9">
    <location>
        <position position="150"/>
    </location>
</feature>
<organism evidence="14">
    <name type="scientific">Xenopus tropicalis</name>
    <name type="common">Western clawed frog</name>
    <name type="synonym">Silurana tropicalis</name>
    <dbReference type="NCBI Taxonomy" id="8364"/>
    <lineage>
        <taxon>Eukaryota</taxon>
        <taxon>Metazoa</taxon>
        <taxon>Chordata</taxon>
        <taxon>Craniata</taxon>
        <taxon>Vertebrata</taxon>
        <taxon>Euteleostomi</taxon>
        <taxon>Amphibia</taxon>
        <taxon>Batrachia</taxon>
        <taxon>Anura</taxon>
        <taxon>Pipoidea</taxon>
        <taxon>Pipidae</taxon>
        <taxon>Xenopodinae</taxon>
        <taxon>Xenopus</taxon>
        <taxon>Silurana</taxon>
    </lineage>
</organism>
<keyword evidence="7 10" id="KW-0460">Magnesium</keyword>
<feature type="binding site" evidence="10">
    <location>
        <position position="77"/>
    </location>
    <ligand>
        <name>Mg(2+)</name>
        <dbReference type="ChEBI" id="CHEBI:18420"/>
        <label>1</label>
    </ligand>
</feature>
<evidence type="ECO:0000256" key="1">
    <source>
        <dbReference type="ARBA" id="ARBA00000493"/>
    </source>
</evidence>
<evidence type="ECO:0000256" key="7">
    <source>
        <dbReference type="ARBA" id="ARBA00022842"/>
    </source>
</evidence>
<sequence length="412" mass="46598">MTTPISPPRTTSPGLSPSQISSHNSPDPITNPNNKNEAPTTLKIATLNCKGLNTPVKRRIACHDLLATGAQILILTETHLIRQMEPKYWHKNIDRKFFSSAKDKKTKGAGVLIHRNCPLQIKGHHTDTEGRILLINGTLPNTEITLVAIYAPNEKQAEFFRQVDRTITQHMSGELIVAGDFNSVLIPSLDKSKHRSSTIPTATKSLRSLIKSQSLLDTWRTLNPDSKDYTYYSTPHDSYSRIDVILTSNSLIELLSDTKIIPCSWSDHEIMLSAFTLHTIRSIGEWKLNEWLLNFNPVIQELSQSIPQYFSDNQNGEVSEEIVWAAHKPVIRGILIKHATHIRKQQFTKIKNLTAEILSLETSHKLNHDSNTLTSLINKKGKLKQILIEKAEKSLRNSNRLFTKKETKQTPY</sequence>
<dbReference type="GO" id="GO:0046872">
    <property type="term" value="F:metal ion binding"/>
    <property type="evidence" value="ECO:0007669"/>
    <property type="project" value="UniProtKB-KW"/>
</dbReference>
<evidence type="ECO:0000256" key="2">
    <source>
        <dbReference type="ARBA" id="ARBA00007092"/>
    </source>
</evidence>
<feature type="site" description="Important for catalytic activity" evidence="11">
    <location>
        <position position="243"/>
    </location>
</feature>
<reference evidence="14" key="2">
    <citation type="submission" date="2021-03" db="UniProtKB">
        <authorList>
            <consortium name="Ensembl"/>
        </authorList>
    </citation>
    <scope>IDENTIFICATION</scope>
</reference>
<dbReference type="CDD" id="cd09076">
    <property type="entry name" value="L1-EN"/>
    <property type="match status" value="1"/>
</dbReference>
<comment type="similarity">
    <text evidence="2">Belongs to the DNA repair enzymes AP/ExoA family.</text>
</comment>
<feature type="compositionally biased region" description="Polar residues" evidence="12">
    <location>
        <begin position="14"/>
        <end position="38"/>
    </location>
</feature>
<dbReference type="Pfam" id="PF03372">
    <property type="entry name" value="Exo_endo_phos"/>
    <property type="match status" value="1"/>
</dbReference>
<feature type="binding site" evidence="10">
    <location>
        <position position="267"/>
    </location>
    <ligand>
        <name>Mg(2+)</name>
        <dbReference type="ChEBI" id="CHEBI:18420"/>
        <label>1</label>
    </ligand>
</feature>
<dbReference type="PANTHER" id="PTHR22748:SF26">
    <property type="entry name" value="ENDONUCLEASE_EXONUCLEASE_PHOSPHATASE DOMAIN-CONTAINING PROTEIN"/>
    <property type="match status" value="1"/>
</dbReference>
<keyword evidence="6" id="KW-0378">Hydrolase</keyword>
<feature type="binding site" evidence="10">
    <location>
        <position position="268"/>
    </location>
    <ligand>
        <name>Mg(2+)</name>
        <dbReference type="ChEBI" id="CHEBI:18420"/>
        <label>1</label>
    </ligand>
</feature>
<keyword evidence="8" id="KW-0234">DNA repair</keyword>
<dbReference type="PANTHER" id="PTHR22748">
    <property type="entry name" value="AP ENDONUCLEASE"/>
    <property type="match status" value="1"/>
</dbReference>
<comment type="cofactor">
    <cofactor evidence="10">
        <name>Mg(2+)</name>
        <dbReference type="ChEBI" id="CHEBI:18420"/>
    </cofactor>
    <cofactor evidence="10">
        <name>Mn(2+)</name>
        <dbReference type="ChEBI" id="CHEBI:29035"/>
    </cofactor>
    <text evidence="10">Probably binds two magnesium or manganese ions per subunit.</text>
</comment>
<dbReference type="GeneTree" id="ENSGT00950000183016"/>
<evidence type="ECO:0000259" key="13">
    <source>
        <dbReference type="Pfam" id="PF03372"/>
    </source>
</evidence>
<dbReference type="SUPFAM" id="SSF56219">
    <property type="entry name" value="DNase I-like"/>
    <property type="match status" value="1"/>
</dbReference>
<dbReference type="GO" id="GO:0008311">
    <property type="term" value="F:double-stranded DNA 3'-5' DNA exonuclease activity"/>
    <property type="evidence" value="ECO:0007669"/>
    <property type="project" value="UniProtKB-EC"/>
</dbReference>
<dbReference type="AlphaFoldDB" id="A0A803J7G8"/>
<evidence type="ECO:0000256" key="5">
    <source>
        <dbReference type="ARBA" id="ARBA00022763"/>
    </source>
</evidence>
<dbReference type="InterPro" id="IPR004808">
    <property type="entry name" value="AP_endonuc_1"/>
</dbReference>
<dbReference type="InterPro" id="IPR036691">
    <property type="entry name" value="Endo/exonu/phosph_ase_sf"/>
</dbReference>
<feature type="binding site" evidence="10">
    <location>
        <position position="180"/>
    </location>
    <ligand>
        <name>Mg(2+)</name>
        <dbReference type="ChEBI" id="CHEBI:18420"/>
        <label>1</label>
    </ligand>
</feature>
<evidence type="ECO:0000256" key="8">
    <source>
        <dbReference type="ARBA" id="ARBA00023204"/>
    </source>
</evidence>
<evidence type="ECO:0000256" key="9">
    <source>
        <dbReference type="PIRSR" id="PIRSR604808-1"/>
    </source>
</evidence>
<feature type="binding site" evidence="10">
    <location>
        <position position="182"/>
    </location>
    <ligand>
        <name>Mg(2+)</name>
        <dbReference type="ChEBI" id="CHEBI:18420"/>
        <label>1</label>
    </ligand>
</feature>
<dbReference type="Gene3D" id="3.60.10.10">
    <property type="entry name" value="Endonuclease/exonuclease/phosphatase"/>
    <property type="match status" value="1"/>
</dbReference>
<evidence type="ECO:0000256" key="6">
    <source>
        <dbReference type="ARBA" id="ARBA00022801"/>
    </source>
</evidence>
<keyword evidence="5" id="KW-0227">DNA damage</keyword>
<dbReference type="Ensembl" id="ENSXETT00000119846">
    <property type="protein sequence ID" value="ENSXETP00000103818"/>
    <property type="gene ID" value="ENSXETG00000042802"/>
</dbReference>
<evidence type="ECO:0000256" key="4">
    <source>
        <dbReference type="ARBA" id="ARBA00022723"/>
    </source>
</evidence>
<evidence type="ECO:0000256" key="12">
    <source>
        <dbReference type="SAM" id="MobiDB-lite"/>
    </source>
</evidence>
<keyword evidence="4 10" id="KW-0479">Metal-binding</keyword>
<evidence type="ECO:0000313" key="14">
    <source>
        <dbReference type="Ensembl" id="ENSXETP00000103818"/>
    </source>
</evidence>
<reference evidence="14" key="1">
    <citation type="journal article" date="2010" name="Science">
        <title>The genome of the Western clawed frog Xenopus tropicalis.</title>
        <authorList>
            <person name="Hellsten U."/>
            <person name="Harland R.M."/>
            <person name="Gilchrist M.J."/>
            <person name="Hendrix D."/>
            <person name="Jurka J."/>
            <person name="Kapitonov V."/>
            <person name="Ovcharenko I."/>
            <person name="Putnam N.H."/>
            <person name="Shu S."/>
            <person name="Taher L."/>
            <person name="Blitz I.L."/>
            <person name="Blumberg B."/>
            <person name="Dichmann D.S."/>
            <person name="Dubchak I."/>
            <person name="Amaya E."/>
            <person name="Detter J.C."/>
            <person name="Fletcher R."/>
            <person name="Gerhard D.S."/>
            <person name="Goodstein D."/>
            <person name="Graves T."/>
            <person name="Grigoriev I.V."/>
            <person name="Grimwood J."/>
            <person name="Kawashima T."/>
            <person name="Lindquist E."/>
            <person name="Lucas S.M."/>
            <person name="Mead P.E."/>
            <person name="Mitros T."/>
            <person name="Ogino H."/>
            <person name="Ohta Y."/>
            <person name="Poliakov A.V."/>
            <person name="Pollet N."/>
            <person name="Robert J."/>
            <person name="Salamov A."/>
            <person name="Sater A.K."/>
            <person name="Schmutz J."/>
            <person name="Terry A."/>
            <person name="Vize P.D."/>
            <person name="Warren W.C."/>
            <person name="Wells D."/>
            <person name="Wills A."/>
            <person name="Wilson R.K."/>
            <person name="Zimmerman L.B."/>
            <person name="Zorn A.M."/>
            <person name="Grainger R."/>
            <person name="Grammer T."/>
            <person name="Khokha M.K."/>
            <person name="Richardson P.M."/>
            <person name="Rokhsar D.S."/>
        </authorList>
    </citation>
    <scope>NUCLEOTIDE SEQUENCE [LARGE SCALE GENOMIC DNA]</scope>
    <source>
        <strain evidence="14">Nigerian</strain>
    </source>
</reference>
<feature type="site" description="Interaction with DNA substrate" evidence="11">
    <location>
        <position position="268"/>
    </location>
</feature>
<accession>A0A803J7G8</accession>
<dbReference type="GO" id="GO:0006281">
    <property type="term" value="P:DNA repair"/>
    <property type="evidence" value="ECO:0007669"/>
    <property type="project" value="UniProtKB-KW"/>
</dbReference>
<proteinExistence type="inferred from homology"/>
<protein>
    <recommendedName>
        <fullName evidence="3">exodeoxyribonuclease III</fullName>
        <ecNumber evidence="3">3.1.11.2</ecNumber>
    </recommendedName>
</protein>
<feature type="region of interest" description="Disordered" evidence="12">
    <location>
        <begin position="1"/>
        <end position="38"/>
    </location>
</feature>
<dbReference type="InParanoid" id="A0A803J7G8"/>
<evidence type="ECO:0000256" key="10">
    <source>
        <dbReference type="PIRSR" id="PIRSR604808-2"/>
    </source>
</evidence>
<evidence type="ECO:0000256" key="11">
    <source>
        <dbReference type="PIRSR" id="PIRSR604808-3"/>
    </source>
</evidence>
<feature type="domain" description="Endonuclease/exonuclease/phosphatase" evidence="13">
    <location>
        <begin position="45"/>
        <end position="268"/>
    </location>
</feature>
<feature type="active site" description="Proton acceptor" evidence="9">
    <location>
        <position position="268"/>
    </location>
</feature>
<dbReference type="InterPro" id="IPR005135">
    <property type="entry name" value="Endo/exonuclease/phosphatase"/>
</dbReference>
<feature type="site" description="Transition state stabilizer" evidence="11">
    <location>
        <position position="182"/>
    </location>
</feature>
<feature type="active site" description="Proton donor/acceptor" evidence="9">
    <location>
        <position position="180"/>
    </location>
</feature>
<feature type="binding site" evidence="10">
    <location>
        <position position="48"/>
    </location>
    <ligand>
        <name>Mg(2+)</name>
        <dbReference type="ChEBI" id="CHEBI:18420"/>
        <label>1</label>
    </ligand>
</feature>
<dbReference type="EC" id="3.1.11.2" evidence="3"/>
<name>A0A803J7G8_XENTR</name>